<dbReference type="PRINTS" id="PR00632">
    <property type="entry name" value="SONICHHOG"/>
</dbReference>
<evidence type="ECO:0000313" key="10">
    <source>
        <dbReference type="Proteomes" id="UP000008281"/>
    </source>
</evidence>
<accession>E3LQ85</accession>
<keyword evidence="4 6" id="KW-0732">Signal</keyword>
<reference evidence="9" key="1">
    <citation type="submission" date="2007-07" db="EMBL/GenBank/DDBJ databases">
        <title>PCAP assembly of the Caenorhabditis remanei genome.</title>
        <authorList>
            <consortium name="The Caenorhabditis remanei Sequencing Consortium"/>
            <person name="Wilson R.K."/>
        </authorList>
    </citation>
    <scope>NUCLEOTIDE SEQUENCE [LARGE SCALE GENOMIC DNA]</scope>
    <source>
        <strain evidence="9">PB4641</strain>
    </source>
</reference>
<dbReference type="MEROPS" id="C46.006"/>
<dbReference type="eggNOG" id="KOG3638">
    <property type="taxonomic scope" value="Eukaryota"/>
</dbReference>
<evidence type="ECO:0000256" key="4">
    <source>
        <dbReference type="ARBA" id="ARBA00022729"/>
    </source>
</evidence>
<dbReference type="SMART" id="SM00305">
    <property type="entry name" value="HintC"/>
    <property type="match status" value="1"/>
</dbReference>
<dbReference type="STRING" id="31234.E3LQ85"/>
<dbReference type="Pfam" id="PF01079">
    <property type="entry name" value="Hint"/>
    <property type="match status" value="1"/>
</dbReference>
<sequence>MVMNPLTATLLAAIIGTAASASCGSSGIPFRFEVLPSGQPVLGCGSPTCFGSENGGKDLRHDSNFMAGPDGDDGFFREGDLARVRVRNSDAPAQMANCPREFSSSSCSNPMTWVGGFKASESGDLSLQCCHYEGLRFAQEVGRPVVHAGEVYSGGEVLRDGRQTGFDAISNVKKITSGNGDVAYELTVTRMNCLPNPAEDSNEVSFDIQRDIGRILEKVGETAASGVQTNQIEADQRLSPSTDVQSDSYVTPTESDPQETVEQFVQVGEQVVPVTSAGYYYPVASGVPACFTGDAKVMTPSGEKEMRDVRVGDLVLTSEYGKMVYTRVSSWLHRLPETKAAFIKLTTDHGPEVSMTPQHFIYKADCVTEELNLVYAEDINKGDCVMVKETEKSEFSEEGILTYFSKISDLIMTVVTARSTFYETGVYAPMTETGDLIVDDVYASCHNVIKTNTLSHTFLNLATAMQQKVRSILGFFEETGHLPASSEFFLSIIDVLLPHKY</sequence>
<dbReference type="Gene3D" id="2.170.16.10">
    <property type="entry name" value="Hedgehog/Intein (Hint) domain"/>
    <property type="match status" value="1"/>
</dbReference>
<dbReference type="SUPFAM" id="SSF51294">
    <property type="entry name" value="Hedgehog/intein (Hint) domain"/>
    <property type="match status" value="1"/>
</dbReference>
<evidence type="ECO:0000256" key="2">
    <source>
        <dbReference type="ARBA" id="ARBA00022473"/>
    </source>
</evidence>
<evidence type="ECO:0000256" key="6">
    <source>
        <dbReference type="SAM" id="SignalP"/>
    </source>
</evidence>
<name>E3LQ85_CAERE</name>
<evidence type="ECO:0000259" key="8">
    <source>
        <dbReference type="SMART" id="SM00306"/>
    </source>
</evidence>
<organism evidence="10">
    <name type="scientific">Caenorhabditis remanei</name>
    <name type="common">Caenorhabditis vulgaris</name>
    <dbReference type="NCBI Taxonomy" id="31234"/>
    <lineage>
        <taxon>Eukaryota</taxon>
        <taxon>Metazoa</taxon>
        <taxon>Ecdysozoa</taxon>
        <taxon>Nematoda</taxon>
        <taxon>Chromadorea</taxon>
        <taxon>Rhabditida</taxon>
        <taxon>Rhabditina</taxon>
        <taxon>Rhabditomorpha</taxon>
        <taxon>Rhabditoidea</taxon>
        <taxon>Rhabditidae</taxon>
        <taxon>Peloderinae</taxon>
        <taxon>Caenorhabditis</taxon>
    </lineage>
</organism>
<dbReference type="PANTHER" id="PTHR46706">
    <property type="entry name" value="PROTEIN QUA-1-RELATED"/>
    <property type="match status" value="1"/>
</dbReference>
<protein>
    <submittedName>
        <fullName evidence="9">CRE-WRT-1 protein</fullName>
    </submittedName>
</protein>
<dbReference type="GO" id="GO:0005576">
    <property type="term" value="C:extracellular region"/>
    <property type="evidence" value="ECO:0007669"/>
    <property type="project" value="UniProtKB-SubCell"/>
</dbReference>
<dbReference type="PROSITE" id="PS50817">
    <property type="entry name" value="INTEIN_N_TER"/>
    <property type="match status" value="1"/>
</dbReference>
<dbReference type="InterPro" id="IPR003586">
    <property type="entry name" value="Hint_dom_C"/>
</dbReference>
<dbReference type="AlphaFoldDB" id="E3LQ85"/>
<dbReference type="GO" id="GO:0016540">
    <property type="term" value="P:protein autoprocessing"/>
    <property type="evidence" value="ECO:0007669"/>
    <property type="project" value="InterPro"/>
</dbReference>
<evidence type="ECO:0000313" key="9">
    <source>
        <dbReference type="EMBL" id="EFP07323.1"/>
    </source>
</evidence>
<proteinExistence type="predicted"/>
<feature type="domain" description="Hint" evidence="8">
    <location>
        <begin position="288"/>
        <end position="389"/>
    </location>
</feature>
<dbReference type="InterPro" id="IPR052140">
    <property type="entry name" value="Dev_Signal_Hedgehog-like"/>
</dbReference>
<evidence type="ECO:0000259" key="7">
    <source>
        <dbReference type="SMART" id="SM00305"/>
    </source>
</evidence>
<dbReference type="PANTHER" id="PTHR46706:SF12">
    <property type="entry name" value="PROTEIN QUA-1-RELATED"/>
    <property type="match status" value="1"/>
</dbReference>
<dbReference type="InterPro" id="IPR006141">
    <property type="entry name" value="Intein_N"/>
</dbReference>
<evidence type="ECO:0000256" key="1">
    <source>
        <dbReference type="ARBA" id="ARBA00004239"/>
    </source>
</evidence>
<dbReference type="HOGENOM" id="CLU_034413_0_0_1"/>
<feature type="chain" id="PRO_5003173203" evidence="6">
    <location>
        <begin position="21"/>
        <end position="501"/>
    </location>
</feature>
<keyword evidence="2" id="KW-0217">Developmental protein</keyword>
<dbReference type="InterPro" id="IPR036844">
    <property type="entry name" value="Hint_dom_sf"/>
</dbReference>
<dbReference type="InParanoid" id="E3LQ85"/>
<feature type="domain" description="Hint" evidence="7">
    <location>
        <begin position="407"/>
        <end position="451"/>
    </location>
</feature>
<evidence type="ECO:0000256" key="5">
    <source>
        <dbReference type="SAM" id="MobiDB-lite"/>
    </source>
</evidence>
<keyword evidence="3" id="KW-0964">Secreted</keyword>
<dbReference type="GO" id="GO:0016539">
    <property type="term" value="P:intein-mediated protein splicing"/>
    <property type="evidence" value="ECO:0007669"/>
    <property type="project" value="InterPro"/>
</dbReference>
<dbReference type="OMA" id="YASCHNV"/>
<dbReference type="Proteomes" id="UP000008281">
    <property type="component" value="Unassembled WGS sequence"/>
</dbReference>
<dbReference type="InterPro" id="IPR003587">
    <property type="entry name" value="Hint_dom_N"/>
</dbReference>
<dbReference type="SMART" id="SM00306">
    <property type="entry name" value="HintN"/>
    <property type="match status" value="1"/>
</dbReference>
<dbReference type="GO" id="GO:0090597">
    <property type="term" value="P:nematode male tail mating organ morphogenesis"/>
    <property type="evidence" value="ECO:0007669"/>
    <property type="project" value="EnsemblMetazoa"/>
</dbReference>
<comment type="subcellular location">
    <subcellularLocation>
        <location evidence="1">Secreted</location>
        <location evidence="1">Extracellular space</location>
    </subcellularLocation>
</comment>
<dbReference type="CDD" id="cd00081">
    <property type="entry name" value="Hint"/>
    <property type="match status" value="1"/>
</dbReference>
<gene>
    <name evidence="9" type="primary">Cre-wrt-1</name>
    <name evidence="9" type="ORF">CRE_26395</name>
</gene>
<dbReference type="InterPro" id="IPR001767">
    <property type="entry name" value="Hedgehog_Hint"/>
</dbReference>
<feature type="region of interest" description="Disordered" evidence="5">
    <location>
        <begin position="236"/>
        <end position="256"/>
    </location>
</feature>
<feature type="signal peptide" evidence="6">
    <location>
        <begin position="1"/>
        <end position="20"/>
    </location>
</feature>
<evidence type="ECO:0000256" key="3">
    <source>
        <dbReference type="ARBA" id="ARBA00022525"/>
    </source>
</evidence>
<keyword evidence="10" id="KW-1185">Reference proteome</keyword>
<feature type="compositionally biased region" description="Polar residues" evidence="5">
    <location>
        <begin position="236"/>
        <end position="255"/>
    </location>
</feature>
<dbReference type="GO" id="GO:0007267">
    <property type="term" value="P:cell-cell signaling"/>
    <property type="evidence" value="ECO:0007669"/>
    <property type="project" value="InterPro"/>
</dbReference>
<dbReference type="FunCoup" id="E3LQ85">
    <property type="interactions" value="400"/>
</dbReference>
<dbReference type="InterPro" id="IPR001657">
    <property type="entry name" value="Hedgehog"/>
</dbReference>
<dbReference type="OrthoDB" id="5212at2759"/>
<dbReference type="EMBL" id="DS268413">
    <property type="protein sequence ID" value="EFP07323.1"/>
    <property type="molecule type" value="Genomic_DNA"/>
</dbReference>